<dbReference type="GO" id="GO:0030246">
    <property type="term" value="F:carbohydrate binding"/>
    <property type="evidence" value="ECO:0007669"/>
    <property type="project" value="UniProtKB-KW"/>
</dbReference>
<evidence type="ECO:0000256" key="1">
    <source>
        <dbReference type="SAM" id="MobiDB-lite"/>
    </source>
</evidence>
<proteinExistence type="predicted"/>
<comment type="caution">
    <text evidence="2">The sequence shown here is derived from an EMBL/GenBank/DDBJ whole genome shotgun (WGS) entry which is preliminary data.</text>
</comment>
<sequence length="192" mass="21501">MPRSWQCTAETAEETGNHKDIPAFGWLKLCSSLLISAPTPEWADSSEFQDKKEDSFFPHICANSRELVSSSTVWTDLCREGNIMELWTLMQLLLLGTLLGAAQGQGDELSSEEERKALMLKHLQEVLELSEMTDQEVAQEVVLTEVKEPDGKEKLDEETKKEELEDVQTTQPGLASTAAPSEEEDSFTYVCE</sequence>
<gene>
    <name evidence="2" type="primary">Clec11a</name>
    <name evidence="2" type="ORF">L345_05302</name>
</gene>
<keyword evidence="2" id="KW-0430">Lectin</keyword>
<accession>V8P4F7</accession>
<organism evidence="2 3">
    <name type="scientific">Ophiophagus hannah</name>
    <name type="common">King cobra</name>
    <name type="synonym">Naja hannah</name>
    <dbReference type="NCBI Taxonomy" id="8665"/>
    <lineage>
        <taxon>Eukaryota</taxon>
        <taxon>Metazoa</taxon>
        <taxon>Chordata</taxon>
        <taxon>Craniata</taxon>
        <taxon>Vertebrata</taxon>
        <taxon>Euteleostomi</taxon>
        <taxon>Lepidosauria</taxon>
        <taxon>Squamata</taxon>
        <taxon>Bifurcata</taxon>
        <taxon>Unidentata</taxon>
        <taxon>Episquamata</taxon>
        <taxon>Toxicofera</taxon>
        <taxon>Serpentes</taxon>
        <taxon>Colubroidea</taxon>
        <taxon>Elapidae</taxon>
        <taxon>Elapinae</taxon>
        <taxon>Ophiophagus</taxon>
    </lineage>
</organism>
<keyword evidence="3" id="KW-1185">Reference proteome</keyword>
<dbReference type="Proteomes" id="UP000018936">
    <property type="component" value="Unassembled WGS sequence"/>
</dbReference>
<dbReference type="AlphaFoldDB" id="V8P4F7"/>
<reference evidence="2 3" key="1">
    <citation type="journal article" date="2013" name="Proc. Natl. Acad. Sci. U.S.A.">
        <title>The king cobra genome reveals dynamic gene evolution and adaptation in the snake venom system.</title>
        <authorList>
            <person name="Vonk F.J."/>
            <person name="Casewell N.R."/>
            <person name="Henkel C.V."/>
            <person name="Heimberg A.M."/>
            <person name="Jansen H.J."/>
            <person name="McCleary R.J."/>
            <person name="Kerkkamp H.M."/>
            <person name="Vos R.A."/>
            <person name="Guerreiro I."/>
            <person name="Calvete J.J."/>
            <person name="Wuster W."/>
            <person name="Woods A.E."/>
            <person name="Logan J.M."/>
            <person name="Harrison R.A."/>
            <person name="Castoe T.A."/>
            <person name="de Koning A.P."/>
            <person name="Pollock D.D."/>
            <person name="Yandell M."/>
            <person name="Calderon D."/>
            <person name="Renjifo C."/>
            <person name="Currier R.B."/>
            <person name="Salgado D."/>
            <person name="Pla D."/>
            <person name="Sanz L."/>
            <person name="Hyder A.S."/>
            <person name="Ribeiro J.M."/>
            <person name="Arntzen J.W."/>
            <person name="van den Thillart G.E."/>
            <person name="Boetzer M."/>
            <person name="Pirovano W."/>
            <person name="Dirks R.P."/>
            <person name="Spaink H.P."/>
            <person name="Duboule D."/>
            <person name="McGlinn E."/>
            <person name="Kini R.M."/>
            <person name="Richardson M.K."/>
        </authorList>
    </citation>
    <scope>NUCLEOTIDE SEQUENCE</scope>
    <source>
        <tissue evidence="2">Blood</tissue>
    </source>
</reference>
<protein>
    <submittedName>
        <fullName evidence="2">C-type lectin domain family 11 member A</fullName>
    </submittedName>
</protein>
<feature type="region of interest" description="Disordered" evidence="1">
    <location>
        <begin position="148"/>
        <end position="192"/>
    </location>
</feature>
<feature type="non-terminal residue" evidence="2">
    <location>
        <position position="1"/>
    </location>
</feature>
<dbReference type="EMBL" id="AZIM01000892">
    <property type="protein sequence ID" value="ETE68898.1"/>
    <property type="molecule type" value="Genomic_DNA"/>
</dbReference>
<name>V8P4F7_OPHHA</name>
<evidence type="ECO:0000313" key="2">
    <source>
        <dbReference type="EMBL" id="ETE68898.1"/>
    </source>
</evidence>
<feature type="compositionally biased region" description="Basic and acidic residues" evidence="1">
    <location>
        <begin position="148"/>
        <end position="163"/>
    </location>
</feature>
<evidence type="ECO:0000313" key="3">
    <source>
        <dbReference type="Proteomes" id="UP000018936"/>
    </source>
</evidence>